<feature type="non-terminal residue" evidence="2">
    <location>
        <position position="1"/>
    </location>
</feature>
<protein>
    <recommendedName>
        <fullName evidence="1">DUF6570 domain-containing protein</fullName>
    </recommendedName>
</protein>
<evidence type="ECO:0000313" key="3">
    <source>
        <dbReference type="Proteomes" id="UP000676336"/>
    </source>
</evidence>
<dbReference type="EMBL" id="CAJOBI010365717">
    <property type="protein sequence ID" value="CAF5228076.1"/>
    <property type="molecule type" value="Genomic_DNA"/>
</dbReference>
<gene>
    <name evidence="2" type="ORF">SMN809_LOCUS85582</name>
</gene>
<proteinExistence type="predicted"/>
<organism evidence="2 3">
    <name type="scientific">Rotaria magnacalcarata</name>
    <dbReference type="NCBI Taxonomy" id="392030"/>
    <lineage>
        <taxon>Eukaryota</taxon>
        <taxon>Metazoa</taxon>
        <taxon>Spiralia</taxon>
        <taxon>Gnathifera</taxon>
        <taxon>Rotifera</taxon>
        <taxon>Eurotatoria</taxon>
        <taxon>Bdelloidea</taxon>
        <taxon>Philodinida</taxon>
        <taxon>Philodinidae</taxon>
        <taxon>Rotaria</taxon>
    </lineage>
</organism>
<feature type="domain" description="DUF6570" evidence="1">
    <location>
        <begin position="1"/>
        <end position="79"/>
    </location>
</feature>
<dbReference type="AlphaFoldDB" id="A0A8S3KAW8"/>
<dbReference type="Proteomes" id="UP000676336">
    <property type="component" value="Unassembled WGS sequence"/>
</dbReference>
<reference evidence="2" key="1">
    <citation type="submission" date="2021-02" db="EMBL/GenBank/DDBJ databases">
        <authorList>
            <person name="Nowell W R."/>
        </authorList>
    </citation>
    <scope>NUCLEOTIDE SEQUENCE</scope>
</reference>
<comment type="caution">
    <text evidence="2">The sequence shown here is derived from an EMBL/GenBank/DDBJ whole genome shotgun (WGS) entry which is preliminary data.</text>
</comment>
<name>A0A8S3KAW8_9BILA</name>
<evidence type="ECO:0000259" key="1">
    <source>
        <dbReference type="Pfam" id="PF20209"/>
    </source>
</evidence>
<sequence>KGNCISFPQDVVNIAAILPLELEDLCDSLKIIFVGCRTPEGNELKNILTVRKKKVLSALQWLRQNNQLHRNVAINQSIIDKLPYHDVPECLWVTMQISDNVETATNERPNYIPDLLINVSESNNTVIVPLIPR</sequence>
<dbReference type="Pfam" id="PF20209">
    <property type="entry name" value="DUF6570"/>
    <property type="match status" value="1"/>
</dbReference>
<accession>A0A8S3KAW8</accession>
<dbReference type="InterPro" id="IPR046700">
    <property type="entry name" value="DUF6570"/>
</dbReference>
<evidence type="ECO:0000313" key="2">
    <source>
        <dbReference type="EMBL" id="CAF5228076.1"/>
    </source>
</evidence>